<dbReference type="Proteomes" id="UP000516160">
    <property type="component" value="Chromosome"/>
</dbReference>
<reference evidence="2 3" key="1">
    <citation type="submission" date="2020-07" db="EMBL/GenBank/DDBJ databases">
        <title>Alkalicella. sp. LB2 genome.</title>
        <authorList>
            <person name="Postec A."/>
            <person name="Quemeneur M."/>
        </authorList>
    </citation>
    <scope>NUCLEOTIDE SEQUENCE [LARGE SCALE GENOMIC DNA]</scope>
    <source>
        <strain evidence="2 3">LB2</strain>
    </source>
</reference>
<proteinExistence type="predicted"/>
<gene>
    <name evidence="2" type="ORF">HYG86_06260</name>
</gene>
<evidence type="ECO:0000313" key="3">
    <source>
        <dbReference type="Proteomes" id="UP000516160"/>
    </source>
</evidence>
<evidence type="ECO:0000313" key="2">
    <source>
        <dbReference type="EMBL" id="QNO14401.1"/>
    </source>
</evidence>
<keyword evidence="3" id="KW-1185">Reference proteome</keyword>
<name>A0A7G9W6T9_ALKCA</name>
<dbReference type="InterPro" id="IPR043168">
    <property type="entry name" value="DegV_C"/>
</dbReference>
<keyword evidence="1" id="KW-0446">Lipid-binding</keyword>
<dbReference type="Gene3D" id="3.30.1180.10">
    <property type="match status" value="1"/>
</dbReference>
<dbReference type="KEGG" id="acae:HYG86_06260"/>
<evidence type="ECO:0000256" key="1">
    <source>
        <dbReference type="ARBA" id="ARBA00023121"/>
    </source>
</evidence>
<organism evidence="2 3">
    <name type="scientific">Alkalicella caledoniensis</name>
    <dbReference type="NCBI Taxonomy" id="2731377"/>
    <lineage>
        <taxon>Bacteria</taxon>
        <taxon>Bacillati</taxon>
        <taxon>Bacillota</taxon>
        <taxon>Clostridia</taxon>
        <taxon>Eubacteriales</taxon>
        <taxon>Proteinivoracaceae</taxon>
        <taxon>Alkalicella</taxon>
    </lineage>
</organism>
<dbReference type="NCBIfam" id="TIGR00762">
    <property type="entry name" value="DegV"/>
    <property type="match status" value="1"/>
</dbReference>
<dbReference type="Gene3D" id="3.40.50.10170">
    <property type="match status" value="1"/>
</dbReference>
<dbReference type="SUPFAM" id="SSF82549">
    <property type="entry name" value="DAK1/DegV-like"/>
    <property type="match status" value="1"/>
</dbReference>
<dbReference type="InterPro" id="IPR050270">
    <property type="entry name" value="DegV_domain_contain"/>
</dbReference>
<protein>
    <submittedName>
        <fullName evidence="2">DegV family protein</fullName>
    </submittedName>
</protein>
<dbReference type="InterPro" id="IPR003797">
    <property type="entry name" value="DegV"/>
</dbReference>
<dbReference type="GO" id="GO:0008289">
    <property type="term" value="F:lipid binding"/>
    <property type="evidence" value="ECO:0007669"/>
    <property type="project" value="UniProtKB-KW"/>
</dbReference>
<dbReference type="PANTHER" id="PTHR33434:SF2">
    <property type="entry name" value="FATTY ACID-BINDING PROTEIN TM_1468"/>
    <property type="match status" value="1"/>
</dbReference>
<dbReference type="PANTHER" id="PTHR33434">
    <property type="entry name" value="DEGV DOMAIN-CONTAINING PROTEIN DR_1986-RELATED"/>
    <property type="match status" value="1"/>
</dbReference>
<dbReference type="EMBL" id="CP058559">
    <property type="protein sequence ID" value="QNO14401.1"/>
    <property type="molecule type" value="Genomic_DNA"/>
</dbReference>
<dbReference type="RefSeq" id="WP_213168061.1">
    <property type="nucleotide sequence ID" value="NZ_CP058559.1"/>
</dbReference>
<dbReference type="Pfam" id="PF02645">
    <property type="entry name" value="DegV"/>
    <property type="match status" value="1"/>
</dbReference>
<dbReference type="PROSITE" id="PS51482">
    <property type="entry name" value="DEGV"/>
    <property type="match status" value="1"/>
</dbReference>
<dbReference type="AlphaFoldDB" id="A0A7G9W6T9"/>
<accession>A0A7G9W6T9</accession>
<sequence>MKIKLVVDSTCDVPKELIEKHDISVVPLTINWMGGSFKDGVDMTSDELYAKLVSVDDHPKTSQPPVGEFAEVYQKALDSGYDKIISVHITGGFSGTTQSAQTAAEMVGSDKVKIIDSQTTTMGAGWLAVKIIEAMEQGLEFHQIVEQAEKLIETTKVVIYLDTLEYAVRGGRVSKLKGVVGSMLNVKPVIYFENGTVKEFSKSRGKNKAIDSFIASFEKLWGVDANTPIKIALAYGTDKAYAEEVLGRMKEKYNLKEGFVFQAGVAIAVHGGPDFLAACGTW</sequence>